<dbReference type="GO" id="GO:0007165">
    <property type="term" value="P:signal transduction"/>
    <property type="evidence" value="ECO:0007669"/>
    <property type="project" value="InterPro"/>
</dbReference>
<keyword evidence="4" id="KW-1185">Reference proteome</keyword>
<dbReference type="InterPro" id="IPR000157">
    <property type="entry name" value="TIR_dom"/>
</dbReference>
<organism evidence="3 4">
    <name type="scientific">Virgisporangium aurantiacum</name>
    <dbReference type="NCBI Taxonomy" id="175570"/>
    <lineage>
        <taxon>Bacteria</taxon>
        <taxon>Bacillati</taxon>
        <taxon>Actinomycetota</taxon>
        <taxon>Actinomycetes</taxon>
        <taxon>Micromonosporales</taxon>
        <taxon>Micromonosporaceae</taxon>
        <taxon>Virgisporangium</taxon>
    </lineage>
</organism>
<accession>A0A8J3Z0L3</accession>
<proteinExistence type="predicted"/>
<comment type="caution">
    <text evidence="3">The sequence shown here is derived from an EMBL/GenBank/DDBJ whole genome shotgun (WGS) entry which is preliminary data.</text>
</comment>
<dbReference type="InterPro" id="IPR011990">
    <property type="entry name" value="TPR-like_helical_dom_sf"/>
</dbReference>
<dbReference type="EMBL" id="BOPG01000004">
    <property type="protein sequence ID" value="GIJ53115.1"/>
    <property type="molecule type" value="Genomic_DNA"/>
</dbReference>
<evidence type="ECO:0000313" key="3">
    <source>
        <dbReference type="EMBL" id="GIJ53115.1"/>
    </source>
</evidence>
<dbReference type="RefSeq" id="WP_203986911.1">
    <property type="nucleotide sequence ID" value="NZ_BOPG01000004.1"/>
</dbReference>
<dbReference type="InterPro" id="IPR053137">
    <property type="entry name" value="NLR-like"/>
</dbReference>
<dbReference type="Proteomes" id="UP000612585">
    <property type="component" value="Unassembled WGS sequence"/>
</dbReference>
<dbReference type="PANTHER" id="PTHR46082">
    <property type="entry name" value="ATP/GTP-BINDING PROTEIN-RELATED"/>
    <property type="match status" value="1"/>
</dbReference>
<dbReference type="Gene3D" id="1.25.40.10">
    <property type="entry name" value="Tetratricopeptide repeat domain"/>
    <property type="match status" value="2"/>
</dbReference>
<dbReference type="PANTHER" id="PTHR46082:SF6">
    <property type="entry name" value="AAA+ ATPASE DOMAIN-CONTAINING PROTEIN-RELATED"/>
    <property type="match status" value="1"/>
</dbReference>
<dbReference type="Pfam" id="PF13374">
    <property type="entry name" value="TPR_10"/>
    <property type="match status" value="3"/>
</dbReference>
<dbReference type="Gene3D" id="3.40.50.300">
    <property type="entry name" value="P-loop containing nucleotide triphosphate hydrolases"/>
    <property type="match status" value="1"/>
</dbReference>
<reference evidence="3" key="1">
    <citation type="submission" date="2021-01" db="EMBL/GenBank/DDBJ databases">
        <title>Whole genome shotgun sequence of Virgisporangium aurantiacum NBRC 16421.</title>
        <authorList>
            <person name="Komaki H."/>
            <person name="Tamura T."/>
        </authorList>
    </citation>
    <scope>NUCLEOTIDE SEQUENCE</scope>
    <source>
        <strain evidence="3">NBRC 16421</strain>
    </source>
</reference>
<protein>
    <submittedName>
        <fullName evidence="3">ATP-binding protein</fullName>
    </submittedName>
</protein>
<dbReference type="Pfam" id="PF13676">
    <property type="entry name" value="TIR_2"/>
    <property type="match status" value="1"/>
</dbReference>
<dbReference type="SUPFAM" id="SSF52200">
    <property type="entry name" value="Toll/Interleukin receptor TIR domain"/>
    <property type="match status" value="1"/>
</dbReference>
<dbReference type="InterPro" id="IPR035897">
    <property type="entry name" value="Toll_tir_struct_dom_sf"/>
</dbReference>
<dbReference type="NCBIfam" id="NF040586">
    <property type="entry name" value="FxSxx_TPR"/>
    <property type="match status" value="1"/>
</dbReference>
<sequence length="806" mass="88907">MAGVDLFVSYAGPDRPWAEWAAQHLEAAGHTVELDVWDWATGTNWVLNINDALGRADRVLMLYSAAYFERDRFTVEEWTNALAQRPDVDRTVRLVPVRVQEVRPPPILASLAYRDLFGLDEERARQELVAAVEGPRRPTGPVPFPRAPGTAPAEGSRVPGTVPDVWNVPRRHPAFTGREALLVALRRQLTSGTRALVQALHGMGGVGKTQLAIEYAHLFAGDYRLVWWIDAERPELIAEQLSALASAANWAAEGASVAAGVRAVRDRLRGTPRWLLVFDNAELAEHIAEWLPDGPGHVIITSRGGGFRELAIPVEIDVFARAESVALLRTHLPHLAGADADKLAGTLGDLPLALAQAAGLMSQTRMPVADYLAELSGQASELLSRNKPLAYPVPLAAAIELSVERLAREDPAAVALLHLCASLAPEPIPLTWFTTAPADALGEPLATVAAARMAFRDTLGRLVRFGLARVTEETLQLHRLTQAVLRDGRTPEQRLRDRNRAEQLIAAAKPNDNGSDPASWPAWATLLPHLLMLDPATATQRLRPAACNAIWYVLMRGEYRTALPLAQTWHQHWQANSSSDDDDVLWIANNLASAYRLLGDDQRACELNEDILARRRRILGDDHRDTLASANNLAGNLRGLGDHEQARQLDEDTLARRRRILGDDHPDTLTSANNLAVELYELGQYESSRQLDEETLDRRRRILGADHPDTLTSASNLAVDLYELDQHERARQLEEDTLARRRRILGADHPDTLTSASNLAIGLRVLGKHEQARQLEEDTLARRRRVLGADHPDTLKLADRLALGGD</sequence>
<feature type="domain" description="TIR" evidence="2">
    <location>
        <begin position="7"/>
        <end position="128"/>
    </location>
</feature>
<dbReference type="SUPFAM" id="SSF52540">
    <property type="entry name" value="P-loop containing nucleoside triphosphate hydrolases"/>
    <property type="match status" value="1"/>
</dbReference>
<evidence type="ECO:0000259" key="2">
    <source>
        <dbReference type="Pfam" id="PF13676"/>
    </source>
</evidence>
<dbReference type="Pfam" id="PF13424">
    <property type="entry name" value="TPR_12"/>
    <property type="match status" value="1"/>
</dbReference>
<feature type="region of interest" description="Disordered" evidence="1">
    <location>
        <begin position="134"/>
        <end position="158"/>
    </location>
</feature>
<dbReference type="AlphaFoldDB" id="A0A8J3Z0L3"/>
<name>A0A8J3Z0L3_9ACTN</name>
<dbReference type="GO" id="GO:0005524">
    <property type="term" value="F:ATP binding"/>
    <property type="evidence" value="ECO:0007669"/>
    <property type="project" value="UniProtKB-KW"/>
</dbReference>
<dbReference type="InterPro" id="IPR027417">
    <property type="entry name" value="P-loop_NTPase"/>
</dbReference>
<keyword evidence="3" id="KW-0547">Nucleotide-binding</keyword>
<evidence type="ECO:0000256" key="1">
    <source>
        <dbReference type="SAM" id="MobiDB-lite"/>
    </source>
</evidence>
<keyword evidence="3" id="KW-0067">ATP-binding</keyword>
<dbReference type="SUPFAM" id="SSF48452">
    <property type="entry name" value="TPR-like"/>
    <property type="match status" value="2"/>
</dbReference>
<gene>
    <name evidence="3" type="ORF">Vau01_006310</name>
</gene>
<dbReference type="Gene3D" id="3.40.50.10140">
    <property type="entry name" value="Toll/interleukin-1 receptor homology (TIR) domain"/>
    <property type="match status" value="1"/>
</dbReference>
<evidence type="ECO:0000313" key="4">
    <source>
        <dbReference type="Proteomes" id="UP000612585"/>
    </source>
</evidence>